<accession>A0A5N6L2T7</accession>
<comment type="caution">
    <text evidence="1">The sequence shown here is derived from an EMBL/GenBank/DDBJ whole genome shotgun (WGS) entry which is preliminary data.</text>
</comment>
<dbReference type="Gene3D" id="3.40.50.720">
    <property type="entry name" value="NAD(P)-binding Rossmann-like Domain"/>
    <property type="match status" value="1"/>
</dbReference>
<protein>
    <recommendedName>
        <fullName evidence="3">Alcohol dehydrogenase-like C-terminal domain-containing protein</fullName>
    </recommendedName>
</protein>
<dbReference type="AlphaFoldDB" id="A0A5N6L2T7"/>
<organism evidence="1 2">
    <name type="scientific">Carpinus fangiana</name>
    <dbReference type="NCBI Taxonomy" id="176857"/>
    <lineage>
        <taxon>Eukaryota</taxon>
        <taxon>Viridiplantae</taxon>
        <taxon>Streptophyta</taxon>
        <taxon>Embryophyta</taxon>
        <taxon>Tracheophyta</taxon>
        <taxon>Spermatophyta</taxon>
        <taxon>Magnoliopsida</taxon>
        <taxon>eudicotyledons</taxon>
        <taxon>Gunneridae</taxon>
        <taxon>Pentapetalae</taxon>
        <taxon>rosids</taxon>
        <taxon>fabids</taxon>
        <taxon>Fagales</taxon>
        <taxon>Betulaceae</taxon>
        <taxon>Carpinus</taxon>
    </lineage>
</organism>
<sequence>MALRWALGRVGLGVWYDCVNLEFKKEWLEEVLELDDEEIVIDSEFDMSKGKEAFERLNTGRCRGKVIVNVSE</sequence>
<dbReference type="OrthoDB" id="9930022at2759"/>
<evidence type="ECO:0000313" key="1">
    <source>
        <dbReference type="EMBL" id="KAB8611413.1"/>
    </source>
</evidence>
<reference evidence="1 2" key="1">
    <citation type="submission" date="2019-06" db="EMBL/GenBank/DDBJ databases">
        <title>A chromosomal-level reference genome of Carpinus fangiana (Coryloideae, Betulaceae).</title>
        <authorList>
            <person name="Yang X."/>
            <person name="Wang Z."/>
            <person name="Zhang L."/>
            <person name="Hao G."/>
            <person name="Liu J."/>
            <person name="Yang Y."/>
        </authorList>
    </citation>
    <scope>NUCLEOTIDE SEQUENCE [LARGE SCALE GENOMIC DNA]</scope>
    <source>
        <strain evidence="1">Cfa_2016G</strain>
        <tissue evidence="1">Leaf</tissue>
    </source>
</reference>
<dbReference type="Gene3D" id="3.90.180.10">
    <property type="entry name" value="Medium-chain alcohol dehydrogenases, catalytic domain"/>
    <property type="match status" value="1"/>
</dbReference>
<dbReference type="Proteomes" id="UP000327013">
    <property type="component" value="Unassembled WGS sequence"/>
</dbReference>
<name>A0A5N6L2T7_9ROSI</name>
<gene>
    <name evidence="1" type="ORF">FH972_025918</name>
</gene>
<evidence type="ECO:0008006" key="3">
    <source>
        <dbReference type="Google" id="ProtNLM"/>
    </source>
</evidence>
<keyword evidence="2" id="KW-1185">Reference proteome</keyword>
<dbReference type="EMBL" id="VIBQ01000073">
    <property type="protein sequence ID" value="KAB8611413.1"/>
    <property type="molecule type" value="Genomic_DNA"/>
</dbReference>
<proteinExistence type="predicted"/>
<evidence type="ECO:0000313" key="2">
    <source>
        <dbReference type="Proteomes" id="UP000327013"/>
    </source>
</evidence>